<protein>
    <submittedName>
        <fullName evidence="1">Uncharacterized protein</fullName>
    </submittedName>
</protein>
<reference evidence="1" key="1">
    <citation type="journal article" date="2020" name="Stud. Mycol.">
        <title>101 Dothideomycetes genomes: a test case for predicting lifestyles and emergence of pathogens.</title>
        <authorList>
            <person name="Haridas S."/>
            <person name="Albert R."/>
            <person name="Binder M."/>
            <person name="Bloem J."/>
            <person name="Labutti K."/>
            <person name="Salamov A."/>
            <person name="Andreopoulos B."/>
            <person name="Baker S."/>
            <person name="Barry K."/>
            <person name="Bills G."/>
            <person name="Bluhm B."/>
            <person name="Cannon C."/>
            <person name="Castanera R."/>
            <person name="Culley D."/>
            <person name="Daum C."/>
            <person name="Ezra D."/>
            <person name="Gonzalez J."/>
            <person name="Henrissat B."/>
            <person name="Kuo A."/>
            <person name="Liang C."/>
            <person name="Lipzen A."/>
            <person name="Lutzoni F."/>
            <person name="Magnuson J."/>
            <person name="Mondo S."/>
            <person name="Nolan M."/>
            <person name="Ohm R."/>
            <person name="Pangilinan J."/>
            <person name="Park H.-J."/>
            <person name="Ramirez L."/>
            <person name="Alfaro M."/>
            <person name="Sun H."/>
            <person name="Tritt A."/>
            <person name="Yoshinaga Y."/>
            <person name="Zwiers L.-H."/>
            <person name="Turgeon B."/>
            <person name="Goodwin S."/>
            <person name="Spatafora J."/>
            <person name="Crous P."/>
            <person name="Grigoriev I."/>
        </authorList>
    </citation>
    <scope>NUCLEOTIDE SEQUENCE</scope>
    <source>
        <strain evidence="1">SCOH1-5</strain>
    </source>
</reference>
<feature type="non-terminal residue" evidence="1">
    <location>
        <position position="1"/>
    </location>
</feature>
<sequence>FVVALDSIRSKTFTSSNIREAFKRTSICPIDREVPYRFIRDYYSASAKGSV</sequence>
<proteinExistence type="predicted"/>
<evidence type="ECO:0000313" key="1">
    <source>
        <dbReference type="EMBL" id="KAF2211227.1"/>
    </source>
</evidence>
<dbReference type="EMBL" id="ML992677">
    <property type="protein sequence ID" value="KAF2211227.1"/>
    <property type="molecule type" value="Genomic_DNA"/>
</dbReference>
<organism evidence="1 2">
    <name type="scientific">Cercospora zeae-maydis SCOH1-5</name>
    <dbReference type="NCBI Taxonomy" id="717836"/>
    <lineage>
        <taxon>Eukaryota</taxon>
        <taxon>Fungi</taxon>
        <taxon>Dikarya</taxon>
        <taxon>Ascomycota</taxon>
        <taxon>Pezizomycotina</taxon>
        <taxon>Dothideomycetes</taxon>
        <taxon>Dothideomycetidae</taxon>
        <taxon>Mycosphaerellales</taxon>
        <taxon>Mycosphaerellaceae</taxon>
        <taxon>Cercospora</taxon>
    </lineage>
</organism>
<name>A0A6A6FCU6_9PEZI</name>
<dbReference type="AlphaFoldDB" id="A0A6A6FCU6"/>
<dbReference type="Proteomes" id="UP000799539">
    <property type="component" value="Unassembled WGS sequence"/>
</dbReference>
<gene>
    <name evidence="1" type="ORF">CERZMDRAFT_43432</name>
</gene>
<evidence type="ECO:0000313" key="2">
    <source>
        <dbReference type="Proteomes" id="UP000799539"/>
    </source>
</evidence>
<accession>A0A6A6FCU6</accession>
<dbReference type="OrthoDB" id="10440785at2759"/>
<keyword evidence="2" id="KW-1185">Reference proteome</keyword>